<dbReference type="STRING" id="1777140.AWB79_02792"/>
<evidence type="ECO:0008006" key="3">
    <source>
        <dbReference type="Google" id="ProtNLM"/>
    </source>
</evidence>
<organism evidence="1 2">
    <name type="scientific">Caballeronia hypogeia</name>
    <dbReference type="NCBI Taxonomy" id="1777140"/>
    <lineage>
        <taxon>Bacteria</taxon>
        <taxon>Pseudomonadati</taxon>
        <taxon>Pseudomonadota</taxon>
        <taxon>Betaproteobacteria</taxon>
        <taxon>Burkholderiales</taxon>
        <taxon>Burkholderiaceae</taxon>
        <taxon>Caballeronia</taxon>
    </lineage>
</organism>
<gene>
    <name evidence="1" type="ORF">AWB79_02792</name>
</gene>
<reference evidence="1" key="1">
    <citation type="submission" date="2016-01" db="EMBL/GenBank/DDBJ databases">
        <authorList>
            <person name="Peeters C."/>
        </authorList>
    </citation>
    <scope>NUCLEOTIDE SEQUENCE</scope>
    <source>
        <strain evidence="1">LMG 29322</strain>
    </source>
</reference>
<dbReference type="AlphaFoldDB" id="A0A158ATQ1"/>
<dbReference type="RefSeq" id="WP_061168001.1">
    <property type="nucleotide sequence ID" value="NZ_FCOA02000007.1"/>
</dbReference>
<dbReference type="OrthoDB" id="9774475at2"/>
<dbReference type="SUPFAM" id="SSF52402">
    <property type="entry name" value="Adenine nucleotide alpha hydrolases-like"/>
    <property type="match status" value="1"/>
</dbReference>
<comment type="caution">
    <text evidence="1">The sequence shown here is derived from an EMBL/GenBank/DDBJ whole genome shotgun (WGS) entry which is preliminary data.</text>
</comment>
<dbReference type="EMBL" id="FCOA02000007">
    <property type="protein sequence ID" value="SAK61328.1"/>
    <property type="molecule type" value="Genomic_DNA"/>
</dbReference>
<sequence length="91" mass="10019">MEQEVLSKMEAAISVMQRYIELGHSLSCAYSGGKDSTCTLVLMLVAIRRAGGTPITHHVQSADTTIETRISFPRGDLPGKYHRKWTLLVGT</sequence>
<dbReference type="InterPro" id="IPR014729">
    <property type="entry name" value="Rossmann-like_a/b/a_fold"/>
</dbReference>
<accession>A0A158ATQ1</accession>
<keyword evidence="2" id="KW-1185">Reference proteome</keyword>
<evidence type="ECO:0000313" key="2">
    <source>
        <dbReference type="Proteomes" id="UP000054851"/>
    </source>
</evidence>
<dbReference type="Gene3D" id="3.40.50.620">
    <property type="entry name" value="HUPs"/>
    <property type="match status" value="1"/>
</dbReference>
<evidence type="ECO:0000313" key="1">
    <source>
        <dbReference type="EMBL" id="SAK61328.1"/>
    </source>
</evidence>
<proteinExistence type="predicted"/>
<dbReference type="Proteomes" id="UP000054851">
    <property type="component" value="Unassembled WGS sequence"/>
</dbReference>
<name>A0A158ATQ1_9BURK</name>
<protein>
    <recommendedName>
        <fullName evidence="3">Phosphoadenosine phosphosulphate reductase domain-containing protein</fullName>
    </recommendedName>
</protein>